<keyword evidence="2" id="KW-0413">Isomerase</keyword>
<dbReference type="Pfam" id="PF04303">
    <property type="entry name" value="PrpF"/>
    <property type="match status" value="1"/>
</dbReference>
<gene>
    <name evidence="3" type="ORF">J2X12_003350</name>
</gene>
<dbReference type="EMBL" id="JAVDWN010000013">
    <property type="protein sequence ID" value="MDR7165304.1"/>
    <property type="molecule type" value="Genomic_DNA"/>
</dbReference>
<proteinExistence type="inferred from homology"/>
<dbReference type="AlphaFoldDB" id="A0AAW8NFE8"/>
<evidence type="ECO:0000313" key="4">
    <source>
        <dbReference type="Proteomes" id="UP001262032"/>
    </source>
</evidence>
<evidence type="ECO:0000256" key="2">
    <source>
        <dbReference type="ARBA" id="ARBA00023235"/>
    </source>
</evidence>
<dbReference type="PANTHER" id="PTHR43709:SF2">
    <property type="entry name" value="DUF453 DOMAIN PROTEIN (AFU_ORTHOLOGUE AFUA_6G00360)"/>
    <property type="match status" value="1"/>
</dbReference>
<dbReference type="RefSeq" id="WP_174180729.1">
    <property type="nucleotide sequence ID" value="NZ_JABTYH010000033.1"/>
</dbReference>
<dbReference type="SUPFAM" id="SSF54506">
    <property type="entry name" value="Diaminopimelate epimerase-like"/>
    <property type="match status" value="2"/>
</dbReference>
<dbReference type="InterPro" id="IPR007400">
    <property type="entry name" value="PrpF-like"/>
</dbReference>
<sequence length="359" mass="37905">MFKIPAVWMRGGTSKCWVFEWDNLQVPGKSVDEVLLRLFGSPDHRQVDGVGGGTSTTSKAVILSRSLGEDADVDYTFAQVAIDEHKVDWGSNCGNCSAVVAPYAIERGWVEPGQESTSVRTLNTNTDQLILQKVPTPGGALQDPGTQLIPGVPFPGLPVGMGFLDPAGRTTGKLFPTGEPLDKVTFDGRQVPATLIDAGAPLIILDAASIGLTGHETAADIDSQAALLVHLDDVRRDAAVRMGLAASRAEAERAIPKLAIVATASPDDEADLVVRMLSMGRLHPALAITGSVALTMAAQHEGTVVRDLLATDPSSGLTMRTPAGIVQTWAEVRDGVPVVGTLRSARRIADAELLLPQTW</sequence>
<dbReference type="GeneID" id="97423812"/>
<evidence type="ECO:0000256" key="1">
    <source>
        <dbReference type="ARBA" id="ARBA00007673"/>
    </source>
</evidence>
<organism evidence="3 4">
    <name type="scientific">Pseudarthrobacter oxydans</name>
    <name type="common">Arthrobacter oxydans</name>
    <dbReference type="NCBI Taxonomy" id="1671"/>
    <lineage>
        <taxon>Bacteria</taxon>
        <taxon>Bacillati</taxon>
        <taxon>Actinomycetota</taxon>
        <taxon>Actinomycetes</taxon>
        <taxon>Micrococcales</taxon>
        <taxon>Micrococcaceae</taxon>
        <taxon>Pseudarthrobacter</taxon>
    </lineage>
</organism>
<comment type="caution">
    <text evidence="3">The sequence shown here is derived from an EMBL/GenBank/DDBJ whole genome shotgun (WGS) entry which is preliminary data.</text>
</comment>
<dbReference type="Proteomes" id="UP001262032">
    <property type="component" value="Unassembled WGS sequence"/>
</dbReference>
<accession>A0AAW8NFE8</accession>
<dbReference type="GO" id="GO:0016853">
    <property type="term" value="F:isomerase activity"/>
    <property type="evidence" value="ECO:0007669"/>
    <property type="project" value="UniProtKB-KW"/>
</dbReference>
<evidence type="ECO:0000313" key="3">
    <source>
        <dbReference type="EMBL" id="MDR7165304.1"/>
    </source>
</evidence>
<dbReference type="PANTHER" id="PTHR43709">
    <property type="entry name" value="ACONITATE ISOMERASE-RELATED"/>
    <property type="match status" value="1"/>
</dbReference>
<name>A0AAW8NFE8_PSEOX</name>
<reference evidence="3" key="1">
    <citation type="submission" date="2023-07" db="EMBL/GenBank/DDBJ databases">
        <title>Sorghum-associated microbial communities from plants grown in Nebraska, USA.</title>
        <authorList>
            <person name="Schachtman D."/>
        </authorList>
    </citation>
    <scope>NUCLEOTIDE SEQUENCE</scope>
    <source>
        <strain evidence="3">BE261</strain>
    </source>
</reference>
<dbReference type="Gene3D" id="3.10.310.10">
    <property type="entry name" value="Diaminopimelate Epimerase, Chain A, domain 1"/>
    <property type="match status" value="2"/>
</dbReference>
<comment type="similarity">
    <text evidence="1">Belongs to the PrpF family.</text>
</comment>
<protein>
    <submittedName>
        <fullName evidence="3">2-methylaconitate cis-trans-isomerase PrpF</fullName>
    </submittedName>
</protein>